<dbReference type="RefSeq" id="WP_207674841.1">
    <property type="nucleotide sequence ID" value="NZ_JAFREM010000028.1"/>
</dbReference>
<gene>
    <name evidence="1" type="ORF">JZO70_16875</name>
</gene>
<protein>
    <recommendedName>
        <fullName evidence="3">FlgN protein</fullName>
    </recommendedName>
</protein>
<dbReference type="EMBL" id="JAFREM010000028">
    <property type="protein sequence ID" value="MBO1307851.1"/>
    <property type="molecule type" value="Genomic_DNA"/>
</dbReference>
<organism evidence="1 2">
    <name type="scientific">Candidatus Enterococcus moelleringii</name>
    <dbReference type="NCBI Taxonomy" id="2815325"/>
    <lineage>
        <taxon>Bacteria</taxon>
        <taxon>Bacillati</taxon>
        <taxon>Bacillota</taxon>
        <taxon>Bacilli</taxon>
        <taxon>Lactobacillales</taxon>
        <taxon>Enterococcaceae</taxon>
        <taxon>Enterococcus</taxon>
    </lineage>
</organism>
<accession>A0ABS3LDZ1</accession>
<keyword evidence="2" id="KW-1185">Reference proteome</keyword>
<evidence type="ECO:0000313" key="2">
    <source>
        <dbReference type="Proteomes" id="UP000664601"/>
    </source>
</evidence>
<proteinExistence type="predicted"/>
<evidence type="ECO:0000313" key="1">
    <source>
        <dbReference type="EMBL" id="MBO1307851.1"/>
    </source>
</evidence>
<name>A0ABS3LDZ1_9ENTE</name>
<dbReference type="Proteomes" id="UP000664601">
    <property type="component" value="Unassembled WGS sequence"/>
</dbReference>
<sequence length="164" mass="19325">MEKLTREIRELSQTNAELASLSEFLTSQKQLMNKKAAQIFILDLRDYVEAIEVVTQLVPTVDVEERETRKINSLLTKEYELIKLIQRDFNRLLKAQGEEVQLFDRNAEQIRALVQRLDDLHILNQFLLHDNLVFQGMINTKETSGNVRVGTKKKNFWQKLLRRK</sequence>
<reference evidence="1 2" key="1">
    <citation type="submission" date="2021-03" db="EMBL/GenBank/DDBJ databases">
        <title>Enterococcal diversity collection.</title>
        <authorList>
            <person name="Gilmore M.S."/>
            <person name="Schwartzman J."/>
            <person name="Van Tyne D."/>
            <person name="Martin M."/>
            <person name="Earl A.M."/>
            <person name="Manson A.L."/>
            <person name="Straub T."/>
            <person name="Salamzade R."/>
            <person name="Saavedra J."/>
            <person name="Lebreton F."/>
            <person name="Prichula J."/>
            <person name="Schaufler K."/>
            <person name="Gaca A."/>
            <person name="Sgardioli B."/>
            <person name="Wagenaar J."/>
            <person name="Strong T."/>
        </authorList>
    </citation>
    <scope>NUCLEOTIDE SEQUENCE [LARGE SCALE GENOMIC DNA]</scope>
    <source>
        <strain evidence="1 2">669A</strain>
    </source>
</reference>
<evidence type="ECO:0008006" key="3">
    <source>
        <dbReference type="Google" id="ProtNLM"/>
    </source>
</evidence>
<comment type="caution">
    <text evidence="1">The sequence shown here is derived from an EMBL/GenBank/DDBJ whole genome shotgun (WGS) entry which is preliminary data.</text>
</comment>